<comment type="caution">
    <text evidence="2">The sequence shown here is derived from an EMBL/GenBank/DDBJ whole genome shotgun (WGS) entry which is preliminary data.</text>
</comment>
<sequence length="59" mass="6512">MRNEALWHVESTIVAQRKSDKHPSAQSQQGNRQSSSEDQMDLNVQSIVTIQSSVNSSVG</sequence>
<reference evidence="2 3" key="1">
    <citation type="journal article" date="2013" name="Mar. Genomics">
        <title>Expression of sulfatases in Rhodopirellula baltica and the diversity of sulfatases in the genus Rhodopirellula.</title>
        <authorList>
            <person name="Wegner C.E."/>
            <person name="Richter-Heitmann T."/>
            <person name="Klindworth A."/>
            <person name="Klockow C."/>
            <person name="Richter M."/>
            <person name="Achstetter T."/>
            <person name="Glockner F.O."/>
            <person name="Harder J."/>
        </authorList>
    </citation>
    <scope>NUCLEOTIDE SEQUENCE [LARGE SCALE GENOMIC DNA]</scope>
    <source>
        <strain evidence="2 3">SM1</strain>
    </source>
</reference>
<evidence type="ECO:0000256" key="1">
    <source>
        <dbReference type="SAM" id="MobiDB-lite"/>
    </source>
</evidence>
<dbReference type="Proteomes" id="UP000011991">
    <property type="component" value="Unassembled WGS sequence"/>
</dbReference>
<feature type="compositionally biased region" description="Polar residues" evidence="1">
    <location>
        <begin position="24"/>
        <end position="59"/>
    </location>
</feature>
<gene>
    <name evidence="2" type="ORF">RMSM_05632</name>
</gene>
<dbReference type="AlphaFoldDB" id="M5RTZ5"/>
<organism evidence="2 3">
    <name type="scientific">Rhodopirellula maiorica SM1</name>
    <dbReference type="NCBI Taxonomy" id="1265738"/>
    <lineage>
        <taxon>Bacteria</taxon>
        <taxon>Pseudomonadati</taxon>
        <taxon>Planctomycetota</taxon>
        <taxon>Planctomycetia</taxon>
        <taxon>Pirellulales</taxon>
        <taxon>Pirellulaceae</taxon>
        <taxon>Novipirellula</taxon>
    </lineage>
</organism>
<protein>
    <submittedName>
        <fullName evidence="2">Uncharacterized protein</fullName>
    </submittedName>
</protein>
<accession>M5RTZ5</accession>
<evidence type="ECO:0000313" key="3">
    <source>
        <dbReference type="Proteomes" id="UP000011991"/>
    </source>
</evidence>
<dbReference type="PATRIC" id="fig|1265738.3.peg.5633"/>
<dbReference type="EMBL" id="ANOG01000799">
    <property type="protein sequence ID" value="EMI17444.1"/>
    <property type="molecule type" value="Genomic_DNA"/>
</dbReference>
<feature type="region of interest" description="Disordered" evidence="1">
    <location>
        <begin position="1"/>
        <end position="59"/>
    </location>
</feature>
<proteinExistence type="predicted"/>
<name>M5RTZ5_9BACT</name>
<keyword evidence="3" id="KW-1185">Reference proteome</keyword>
<evidence type="ECO:0000313" key="2">
    <source>
        <dbReference type="EMBL" id="EMI17444.1"/>
    </source>
</evidence>